<reference evidence="5 9" key="5">
    <citation type="submission" date="2020-09" db="EMBL/GenBank/DDBJ databases">
        <title>Co-existence of a novel multidrug-resistance efflux pump with carbapenem resistance gene blaVIM-2 in one megaplasmid in Pseudomonas putida.</title>
        <authorList>
            <person name="Peng K."/>
            <person name="Li R."/>
        </authorList>
    </citation>
    <scope>NUCLEOTIDE SEQUENCE [LARGE SCALE GENOMIC DNA]</scope>
    <source>
        <strain evidence="5 9">ZXPA-20</strain>
    </source>
</reference>
<evidence type="ECO:0000313" key="6">
    <source>
        <dbReference type="Proteomes" id="UP000076857"/>
    </source>
</evidence>
<dbReference type="EMBL" id="NFSB01000091">
    <property type="protein sequence ID" value="OUM22622.1"/>
    <property type="molecule type" value="Genomic_DNA"/>
</dbReference>
<name>A0A166JGT4_PSEPU</name>
<evidence type="ECO:0000313" key="5">
    <source>
        <dbReference type="EMBL" id="QOD00684.1"/>
    </source>
</evidence>
<evidence type="ECO:0000313" key="3">
    <source>
        <dbReference type="EMBL" id="OUM22622.1"/>
    </source>
</evidence>
<evidence type="ECO:0000313" key="2">
    <source>
        <dbReference type="EMBL" id="BAW23270.1"/>
    </source>
</evidence>
<reference evidence="2 8" key="1">
    <citation type="submission" date="2015-11" db="EMBL/GenBank/DDBJ databases">
        <title>Complete genome sequencing of a biphenyl-degrading bacterium, Pseudomonas putida KF715 (=NBRC110667).</title>
        <authorList>
            <person name="Suenaga H."/>
            <person name="Fujihara N."/>
            <person name="Watanabe T."/>
            <person name="Hirose J."/>
            <person name="Kimura N."/>
            <person name="Yamazoe A."/>
            <person name="Hosoyama A."/>
            <person name="Shimodaira J."/>
            <person name="Furukawa K."/>
        </authorList>
    </citation>
    <scope>NUCLEOTIDE SEQUENCE [LARGE SCALE GENOMIC DNA]</scope>
    <source>
        <strain evidence="2 8">KF715</strain>
    </source>
</reference>
<evidence type="ECO:0000313" key="4">
    <source>
        <dbReference type="EMBL" id="QJQ10656.1"/>
    </source>
</evidence>
<evidence type="ECO:0000259" key="1">
    <source>
        <dbReference type="Pfam" id="PF12697"/>
    </source>
</evidence>
<dbReference type="EMBL" id="CP050951">
    <property type="protein sequence ID" value="QJQ10656.1"/>
    <property type="molecule type" value="Genomic_DNA"/>
</dbReference>
<organism evidence="3 7">
    <name type="scientific">Pseudomonas putida</name>
    <name type="common">Arthrobacter siderocapsulatus</name>
    <dbReference type="NCBI Taxonomy" id="303"/>
    <lineage>
        <taxon>Bacteria</taxon>
        <taxon>Pseudomonadati</taxon>
        <taxon>Pseudomonadota</taxon>
        <taxon>Gammaproteobacteria</taxon>
        <taxon>Pseudomonadales</taxon>
        <taxon>Pseudomonadaceae</taxon>
        <taxon>Pseudomonas</taxon>
    </lineage>
</organism>
<accession>A0A166JGT4</accession>
<dbReference type="InterPro" id="IPR000073">
    <property type="entry name" value="AB_hydrolase_1"/>
</dbReference>
<sequence length="276" mass="30589">MSEQDLPLPIGHFVTLDNGLRLHYLDEGSGPVVVWLHGSGPGASGYSNFKGNYPDFVAAGFRNLVIDLPGFGRSDKPDNVQYNLDFFVNAVSGLLKALEVQRCTLLGNSLGGAIAIGLGLAEPQLLDKLILMAPGGVEERETYFKKIGIQRMVELFNAGPLDIDKMRQIMSLQLFDASQLPDSLLAERVAVAKYQPHCLFSTMMVPNMTERLEELRVPILGFWGTNDNFNPVGGAMKVLDNAPDARFILLNRCGHWVQVEHRELFNRSCLEFLRQA</sequence>
<dbReference type="EMBL" id="AP015029">
    <property type="protein sequence ID" value="BAW23270.1"/>
    <property type="molecule type" value="Genomic_DNA"/>
</dbReference>
<dbReference type="PANTHER" id="PTHR46438:SF11">
    <property type="entry name" value="LIPASE-RELATED"/>
    <property type="match status" value="1"/>
</dbReference>
<gene>
    <name evidence="4" type="ORF">A3L25_014990</name>
    <name evidence="3" type="ORF">B8W72_29655</name>
    <name evidence="5" type="ORF">ID616_13745</name>
    <name evidence="2" type="ORF">KF715C_ch26970</name>
</gene>
<feature type="domain" description="AB hydrolase-1" evidence="1">
    <location>
        <begin position="33"/>
        <end position="266"/>
    </location>
</feature>
<dbReference type="SUPFAM" id="SSF53474">
    <property type="entry name" value="alpha/beta-Hydrolases"/>
    <property type="match status" value="1"/>
</dbReference>
<protein>
    <submittedName>
        <fullName evidence="3">3-oxoacyl-ACP reductase</fullName>
    </submittedName>
    <submittedName>
        <fullName evidence="4">Alpha/beta fold hydrolase</fullName>
    </submittedName>
</protein>
<dbReference type="Proteomes" id="UP000076857">
    <property type="component" value="Chromosome"/>
</dbReference>
<dbReference type="InterPro" id="IPR029058">
    <property type="entry name" value="AB_hydrolase_fold"/>
</dbReference>
<proteinExistence type="predicted"/>
<dbReference type="PRINTS" id="PR00111">
    <property type="entry name" value="ABHYDROLASE"/>
</dbReference>
<dbReference type="GO" id="GO:0016787">
    <property type="term" value="F:hydrolase activity"/>
    <property type="evidence" value="ECO:0007669"/>
    <property type="project" value="UniProtKB-KW"/>
</dbReference>
<dbReference type="Gene3D" id="3.40.50.1820">
    <property type="entry name" value="alpha/beta hydrolase"/>
    <property type="match status" value="1"/>
</dbReference>
<dbReference type="EMBL" id="CP061723">
    <property type="protein sequence ID" value="QOD00684.1"/>
    <property type="molecule type" value="Genomic_DNA"/>
</dbReference>
<dbReference type="Proteomes" id="UP000218731">
    <property type="component" value="Chromosome 1"/>
</dbReference>
<keyword evidence="4" id="KW-0378">Hydrolase</keyword>
<reference evidence="3 7" key="3">
    <citation type="submission" date="2017-05" db="EMBL/GenBank/DDBJ databases">
        <title>Whole genome sequence of Pseudomonas putida isolate 1312 commercialized as a biostimulant.</title>
        <authorList>
            <person name="Crovadore J."/>
            <person name="Blanc P."/>
            <person name="Chablais R."/>
            <person name="Cochard B."/>
            <person name="Grizard D."/>
            <person name="Lefort F."/>
        </authorList>
    </citation>
    <scope>NUCLEOTIDE SEQUENCE [LARGE SCALE GENOMIC DNA]</scope>
    <source>
        <strain evidence="3 7">1312</strain>
    </source>
</reference>
<evidence type="ECO:0000313" key="9">
    <source>
        <dbReference type="Proteomes" id="UP000516786"/>
    </source>
</evidence>
<evidence type="ECO:0000313" key="7">
    <source>
        <dbReference type="Proteomes" id="UP000196082"/>
    </source>
</evidence>
<evidence type="ECO:0000313" key="8">
    <source>
        <dbReference type="Proteomes" id="UP000218731"/>
    </source>
</evidence>
<dbReference type="Proteomes" id="UP000196082">
    <property type="component" value="Unassembled WGS sequence"/>
</dbReference>
<dbReference type="Pfam" id="PF12697">
    <property type="entry name" value="Abhydrolase_6"/>
    <property type="match status" value="1"/>
</dbReference>
<reference evidence="4 6" key="4">
    <citation type="submission" date="2020-04" db="EMBL/GenBank/DDBJ databases">
        <title>Complete genome sequence of Pseudomonas putida strain JQ581.</title>
        <authorList>
            <person name="Mu Y."/>
        </authorList>
    </citation>
    <scope>NUCLEOTIDE SEQUENCE [LARGE SCALE GENOMIC DNA]</scope>
    <source>
        <strain evidence="4 6">JQ581</strain>
    </source>
</reference>
<dbReference type="OrthoDB" id="5853561at2"/>
<dbReference type="RefSeq" id="WP_016486835.1">
    <property type="nucleotide sequence ID" value="NZ_AP015029.1"/>
</dbReference>
<reference evidence="4 6" key="2">
    <citation type="submission" date="2016-04" db="EMBL/GenBank/DDBJ databases">
        <authorList>
            <person name="Qiu J."/>
        </authorList>
    </citation>
    <scope>NUCLEOTIDE SEQUENCE [LARGE SCALE GENOMIC DNA]</scope>
    <source>
        <strain evidence="4 6">JQ581</strain>
    </source>
</reference>
<dbReference type="Proteomes" id="UP000516786">
    <property type="component" value="Chromosome"/>
</dbReference>
<dbReference type="PANTHER" id="PTHR46438">
    <property type="entry name" value="ALPHA/BETA-HYDROLASES SUPERFAMILY PROTEIN"/>
    <property type="match status" value="1"/>
</dbReference>
<dbReference type="AlphaFoldDB" id="A0A166JGT4"/>